<evidence type="ECO:0000313" key="9">
    <source>
        <dbReference type="EMBL" id="MXN20692.1"/>
    </source>
</evidence>
<reference evidence="9 10" key="1">
    <citation type="submission" date="2019-12" db="EMBL/GenBank/DDBJ databases">
        <authorList>
            <person name="Li M."/>
        </authorList>
    </citation>
    <scope>NUCLEOTIDE SEQUENCE [LARGE SCALE GENOMIC DNA]</scope>
    <source>
        <strain evidence="9 10">GBMRC 2024</strain>
    </source>
</reference>
<keyword evidence="4" id="KW-1003">Cell membrane</keyword>
<organism evidence="9 10">
    <name type="scientific">Pseudooceanicola albus</name>
    <dbReference type="NCBI Taxonomy" id="2692189"/>
    <lineage>
        <taxon>Bacteria</taxon>
        <taxon>Pseudomonadati</taxon>
        <taxon>Pseudomonadota</taxon>
        <taxon>Alphaproteobacteria</taxon>
        <taxon>Rhodobacterales</taxon>
        <taxon>Paracoccaceae</taxon>
        <taxon>Pseudooceanicola</taxon>
    </lineage>
</organism>
<evidence type="ECO:0000256" key="3">
    <source>
        <dbReference type="ARBA" id="ARBA00022448"/>
    </source>
</evidence>
<dbReference type="GO" id="GO:0016887">
    <property type="term" value="F:ATP hydrolysis activity"/>
    <property type="evidence" value="ECO:0007669"/>
    <property type="project" value="InterPro"/>
</dbReference>
<dbReference type="FunFam" id="3.40.50.300:FF:000016">
    <property type="entry name" value="Oligopeptide ABC transporter ATP-binding component"/>
    <property type="match status" value="1"/>
</dbReference>
<evidence type="ECO:0000256" key="1">
    <source>
        <dbReference type="ARBA" id="ARBA00004417"/>
    </source>
</evidence>
<dbReference type="RefSeq" id="WP_160896816.1">
    <property type="nucleotide sequence ID" value="NZ_WUMU01000034.1"/>
</dbReference>
<gene>
    <name evidence="9" type="ORF">GR170_22915</name>
</gene>
<dbReference type="InterPro" id="IPR003593">
    <property type="entry name" value="AAA+_ATPase"/>
</dbReference>
<dbReference type="GO" id="GO:0005886">
    <property type="term" value="C:plasma membrane"/>
    <property type="evidence" value="ECO:0007669"/>
    <property type="project" value="UniProtKB-SubCell"/>
</dbReference>
<evidence type="ECO:0000256" key="7">
    <source>
        <dbReference type="ARBA" id="ARBA00023136"/>
    </source>
</evidence>
<proteinExistence type="inferred from homology"/>
<evidence type="ECO:0000256" key="5">
    <source>
        <dbReference type="ARBA" id="ARBA00022741"/>
    </source>
</evidence>
<dbReference type="InterPro" id="IPR050388">
    <property type="entry name" value="ABC_Ni/Peptide_Import"/>
</dbReference>
<evidence type="ECO:0000256" key="6">
    <source>
        <dbReference type="ARBA" id="ARBA00022840"/>
    </source>
</evidence>
<feature type="domain" description="ABC transporter" evidence="8">
    <location>
        <begin position="18"/>
        <end position="267"/>
    </location>
</feature>
<keyword evidence="7" id="KW-0472">Membrane</keyword>
<accession>A0A6L7GAI8</accession>
<sequence length="676" mass="73402">MIPQRHEIRQAGVENAVLAIENLSITYGKGSEAVHAVRGVTLSIAPGEAYGLIGESGSGKSTVAFSCMGHVAGGEIETGSIKLKGENLLRLSPAGWQSVRGNRVAMVYQDPMNALNPAFKLGAQVAEALIRHRNMTRKDALARAVELFRQVRLPDPENLAQRYPHQISGGQQQRVVIAMAIACEAELLIMDEPTTGLDITTEAHILDLIADLRKRLGMAILFISHNLRVVAQVCDRVGVLYAGQMVEEGPASEVLRRARHPYTMGLNNSLLPIDGAVKRLNPIPGSLPDLRNVPGGCIFAARCAYATPQCKDAVPAIQVVGSRHVSRCIFNEILPLAERAAETRKRFGPEESVPPQLSVVDLDFSYARPSLALPFLNRKEQSKALDRVTLAIRPGETLGIVGESGSGKSTLARCIAGLRAPTGGSVRMEGQRLEPLAGQRSRDARKRVQIVFQNPDSALNPMRTVGEIVSRPIGLYGNASGPEVAKRTAELLEMVNLSERYLTRFPRELSGGEKQRVNIARALAADPDIIICDEPTSALDISVQAAVLNTLIDLRAKRGVAYIFITHDLGVVRYIADRVAVMYSGSVLETGPVREVFANPGHAYTEMLLSAMPRGERHARHAPEEIVSRARPVQGQGCPFADRCLRYLGQECDAVTPPLRLGRNGHMVSCHIPLRT</sequence>
<dbReference type="InterPro" id="IPR027417">
    <property type="entry name" value="P-loop_NTPase"/>
</dbReference>
<dbReference type="Proteomes" id="UP000477911">
    <property type="component" value="Unassembled WGS sequence"/>
</dbReference>
<dbReference type="PANTHER" id="PTHR43297">
    <property type="entry name" value="OLIGOPEPTIDE TRANSPORT ATP-BINDING PROTEIN APPD"/>
    <property type="match status" value="1"/>
</dbReference>
<dbReference type="GO" id="GO:0015833">
    <property type="term" value="P:peptide transport"/>
    <property type="evidence" value="ECO:0007669"/>
    <property type="project" value="InterPro"/>
</dbReference>
<dbReference type="InterPro" id="IPR017871">
    <property type="entry name" value="ABC_transporter-like_CS"/>
</dbReference>
<comment type="subcellular location">
    <subcellularLocation>
        <location evidence="1">Cell inner membrane</location>
        <topology evidence="1">Peripheral membrane protein</topology>
    </subcellularLocation>
</comment>
<dbReference type="NCBIfam" id="NF008453">
    <property type="entry name" value="PRK11308.1"/>
    <property type="match status" value="2"/>
</dbReference>
<dbReference type="Gene3D" id="3.40.50.300">
    <property type="entry name" value="P-loop containing nucleotide triphosphate hydrolases"/>
    <property type="match status" value="2"/>
</dbReference>
<evidence type="ECO:0000313" key="10">
    <source>
        <dbReference type="Proteomes" id="UP000477911"/>
    </source>
</evidence>
<dbReference type="Pfam" id="PF08352">
    <property type="entry name" value="oligo_HPY"/>
    <property type="match status" value="2"/>
</dbReference>
<evidence type="ECO:0000259" key="8">
    <source>
        <dbReference type="PROSITE" id="PS50893"/>
    </source>
</evidence>
<evidence type="ECO:0000256" key="4">
    <source>
        <dbReference type="ARBA" id="ARBA00022475"/>
    </source>
</evidence>
<dbReference type="InterPro" id="IPR003439">
    <property type="entry name" value="ABC_transporter-like_ATP-bd"/>
</dbReference>
<dbReference type="SUPFAM" id="SSF52540">
    <property type="entry name" value="P-loop containing nucleoside triphosphate hydrolases"/>
    <property type="match status" value="2"/>
</dbReference>
<keyword evidence="6 9" id="KW-0067">ATP-binding</keyword>
<dbReference type="Pfam" id="PF00005">
    <property type="entry name" value="ABC_tran"/>
    <property type="match status" value="2"/>
</dbReference>
<dbReference type="PROSITE" id="PS00211">
    <property type="entry name" value="ABC_TRANSPORTER_1"/>
    <property type="match status" value="2"/>
</dbReference>
<evidence type="ECO:0000256" key="2">
    <source>
        <dbReference type="ARBA" id="ARBA00005417"/>
    </source>
</evidence>
<keyword evidence="3" id="KW-0813">Transport</keyword>
<keyword evidence="10" id="KW-1185">Reference proteome</keyword>
<comment type="similarity">
    <text evidence="2">Belongs to the ABC transporter superfamily.</text>
</comment>
<dbReference type="GO" id="GO:0055085">
    <property type="term" value="P:transmembrane transport"/>
    <property type="evidence" value="ECO:0007669"/>
    <property type="project" value="UniProtKB-ARBA"/>
</dbReference>
<dbReference type="AlphaFoldDB" id="A0A6L7GAI8"/>
<dbReference type="SMART" id="SM00382">
    <property type="entry name" value="AAA"/>
    <property type="match status" value="2"/>
</dbReference>
<dbReference type="EMBL" id="WUMU01000034">
    <property type="protein sequence ID" value="MXN20692.1"/>
    <property type="molecule type" value="Genomic_DNA"/>
</dbReference>
<protein>
    <submittedName>
        <fullName evidence="9">Dipeptide ABC transporter ATP-binding protein</fullName>
    </submittedName>
</protein>
<dbReference type="InterPro" id="IPR013563">
    <property type="entry name" value="Oligopep_ABC_C"/>
</dbReference>
<dbReference type="PROSITE" id="PS50893">
    <property type="entry name" value="ABC_TRANSPORTER_2"/>
    <property type="match status" value="2"/>
</dbReference>
<dbReference type="NCBIfam" id="NF007739">
    <property type="entry name" value="PRK10419.1"/>
    <property type="match status" value="2"/>
</dbReference>
<dbReference type="NCBIfam" id="TIGR01727">
    <property type="entry name" value="oligo_HPY"/>
    <property type="match status" value="2"/>
</dbReference>
<feature type="domain" description="ABC transporter" evidence="8">
    <location>
        <begin position="357"/>
        <end position="609"/>
    </location>
</feature>
<dbReference type="GO" id="GO:0005524">
    <property type="term" value="F:ATP binding"/>
    <property type="evidence" value="ECO:0007669"/>
    <property type="project" value="UniProtKB-KW"/>
</dbReference>
<keyword evidence="5" id="KW-0547">Nucleotide-binding</keyword>
<name>A0A6L7GAI8_9RHOB</name>
<dbReference type="CDD" id="cd03257">
    <property type="entry name" value="ABC_NikE_OppD_transporters"/>
    <property type="match status" value="2"/>
</dbReference>
<dbReference type="PANTHER" id="PTHR43297:SF2">
    <property type="entry name" value="DIPEPTIDE TRANSPORT ATP-BINDING PROTEIN DPPD"/>
    <property type="match status" value="1"/>
</dbReference>
<comment type="caution">
    <text evidence="9">The sequence shown here is derived from an EMBL/GenBank/DDBJ whole genome shotgun (WGS) entry which is preliminary data.</text>
</comment>